<accession>A0A177TY11</accession>
<proteinExistence type="predicted"/>
<sequence length="117" mass="12227">MKTATATLALALAAAASVSSAPVSRAASKVLIILFARPEALLANHEAVFLHARNVEESLAAREASGKVPIILLANPGAEGLSERDFDESFIARDAEGKVPIEMGSLTSFSRREGRPG</sequence>
<organism evidence="3 4">
    <name type="scientific">Tilletia caries</name>
    <name type="common">wheat bunt fungus</name>
    <dbReference type="NCBI Taxonomy" id="13290"/>
    <lineage>
        <taxon>Eukaryota</taxon>
        <taxon>Fungi</taxon>
        <taxon>Dikarya</taxon>
        <taxon>Basidiomycota</taxon>
        <taxon>Ustilaginomycotina</taxon>
        <taxon>Exobasidiomycetes</taxon>
        <taxon>Tilletiales</taxon>
        <taxon>Tilletiaceae</taxon>
        <taxon>Tilletia</taxon>
    </lineage>
</organism>
<evidence type="ECO:0000256" key="1">
    <source>
        <dbReference type="SAM" id="SignalP"/>
    </source>
</evidence>
<keyword evidence="1" id="KW-0732">Signal</keyword>
<feature type="chain" id="PRO_5044550129" evidence="1">
    <location>
        <begin position="21"/>
        <end position="117"/>
    </location>
</feature>
<evidence type="ECO:0000313" key="3">
    <source>
        <dbReference type="EMBL" id="KAE8247276.1"/>
    </source>
</evidence>
<gene>
    <name evidence="3" type="ORF">A4X03_0g7091</name>
    <name evidence="2" type="ORF">JKIAZH3_G236</name>
</gene>
<dbReference type="EMBL" id="CAJHJG010000177">
    <property type="protein sequence ID" value="CAD6898944.1"/>
    <property type="molecule type" value="Genomic_DNA"/>
</dbReference>
<reference evidence="3" key="2">
    <citation type="journal article" date="2019" name="IMA Fungus">
        <title>Genome sequencing and comparison of five Tilletia species to identify candidate genes for the detection of regulated species infecting wheat.</title>
        <authorList>
            <person name="Nguyen H.D.T."/>
            <person name="Sultana T."/>
            <person name="Kesanakurti P."/>
            <person name="Hambleton S."/>
        </authorList>
    </citation>
    <scope>NUCLEOTIDE SEQUENCE</scope>
    <source>
        <strain evidence="3">DAOMC 238032</strain>
    </source>
</reference>
<evidence type="ECO:0000313" key="4">
    <source>
        <dbReference type="Proteomes" id="UP000077671"/>
    </source>
</evidence>
<dbReference type="EMBL" id="LWDD02001559">
    <property type="protein sequence ID" value="KAE8247276.1"/>
    <property type="molecule type" value="Genomic_DNA"/>
</dbReference>
<dbReference type="Proteomes" id="UP000077671">
    <property type="component" value="Unassembled WGS sequence"/>
</dbReference>
<feature type="signal peptide" evidence="1">
    <location>
        <begin position="1"/>
        <end position="20"/>
    </location>
</feature>
<reference evidence="2" key="3">
    <citation type="submission" date="2020-10" db="EMBL/GenBank/DDBJ databases">
        <authorList>
            <person name="Sedaghatjoo S."/>
        </authorList>
    </citation>
    <scope>NUCLEOTIDE SEQUENCE</scope>
    <source>
        <strain evidence="2">AZH3</strain>
    </source>
</reference>
<keyword evidence="5" id="KW-1185">Reference proteome</keyword>
<dbReference type="AlphaFoldDB" id="A0A177TY11"/>
<evidence type="ECO:0000313" key="2">
    <source>
        <dbReference type="EMBL" id="CAD6898944.1"/>
    </source>
</evidence>
<dbReference type="Proteomes" id="UP000836402">
    <property type="component" value="Unassembled WGS sequence"/>
</dbReference>
<reference evidence="3" key="1">
    <citation type="submission" date="2016-04" db="EMBL/GenBank/DDBJ databases">
        <authorList>
            <person name="Nguyen H.D."/>
            <person name="Kesanakurti P."/>
            <person name="Cullis J."/>
            <person name="Levesque C.A."/>
            <person name="Hambleton S."/>
        </authorList>
    </citation>
    <scope>NUCLEOTIDE SEQUENCE</scope>
    <source>
        <strain evidence="3">DAOMC 238032</strain>
    </source>
</reference>
<name>A0A177TY11_9BASI</name>
<evidence type="ECO:0000313" key="5">
    <source>
        <dbReference type="Proteomes" id="UP000836402"/>
    </source>
</evidence>
<protein>
    <submittedName>
        <fullName evidence="3">Uncharacterized protein</fullName>
    </submittedName>
</protein>
<comment type="caution">
    <text evidence="3">The sequence shown here is derived from an EMBL/GenBank/DDBJ whole genome shotgun (WGS) entry which is preliminary data.</text>
</comment>